<gene>
    <name evidence="6" type="ORF">ILYODFUR_030462</name>
</gene>
<dbReference type="PANTHER" id="PTHR12418">
    <property type="entry name" value="ACYL-COENZYME A THIOESTERASE THEM4"/>
    <property type="match status" value="1"/>
</dbReference>
<dbReference type="Proteomes" id="UP001482620">
    <property type="component" value="Unassembled WGS sequence"/>
</dbReference>
<keyword evidence="3" id="KW-0276">Fatty acid metabolism</keyword>
<keyword evidence="1" id="KW-0963">Cytoplasm</keyword>
<proteinExistence type="predicted"/>
<reference evidence="6 7" key="1">
    <citation type="submission" date="2021-06" db="EMBL/GenBank/DDBJ databases">
        <authorList>
            <person name="Palmer J.M."/>
        </authorList>
    </citation>
    <scope>NUCLEOTIDE SEQUENCE [LARGE SCALE GENOMIC DNA]</scope>
    <source>
        <strain evidence="7">if_2019</strain>
        <tissue evidence="6">Muscle</tissue>
    </source>
</reference>
<evidence type="ECO:0000256" key="3">
    <source>
        <dbReference type="ARBA" id="ARBA00022832"/>
    </source>
</evidence>
<dbReference type="PANTHER" id="PTHR12418:SF19">
    <property type="entry name" value="ACYL-COENZYME A THIOESTERASE THEM4"/>
    <property type="match status" value="1"/>
</dbReference>
<evidence type="ECO:0000256" key="2">
    <source>
        <dbReference type="ARBA" id="ARBA00022801"/>
    </source>
</evidence>
<dbReference type="SUPFAM" id="SSF54637">
    <property type="entry name" value="Thioesterase/thiol ester dehydrase-isomerase"/>
    <property type="match status" value="1"/>
</dbReference>
<evidence type="ECO:0000256" key="4">
    <source>
        <dbReference type="ARBA" id="ARBA00023098"/>
    </source>
</evidence>
<organism evidence="6 7">
    <name type="scientific">Ilyodon furcidens</name>
    <name type="common">goldbreast splitfin</name>
    <dbReference type="NCBI Taxonomy" id="33524"/>
    <lineage>
        <taxon>Eukaryota</taxon>
        <taxon>Metazoa</taxon>
        <taxon>Chordata</taxon>
        <taxon>Craniata</taxon>
        <taxon>Vertebrata</taxon>
        <taxon>Euteleostomi</taxon>
        <taxon>Actinopterygii</taxon>
        <taxon>Neopterygii</taxon>
        <taxon>Teleostei</taxon>
        <taxon>Neoteleostei</taxon>
        <taxon>Acanthomorphata</taxon>
        <taxon>Ovalentaria</taxon>
        <taxon>Atherinomorphae</taxon>
        <taxon>Cyprinodontiformes</taxon>
        <taxon>Goodeidae</taxon>
        <taxon>Ilyodon</taxon>
    </lineage>
</organism>
<evidence type="ECO:0000256" key="1">
    <source>
        <dbReference type="ARBA" id="ARBA00022490"/>
    </source>
</evidence>
<keyword evidence="2" id="KW-0378">Hydrolase</keyword>
<protein>
    <submittedName>
        <fullName evidence="6">Uncharacterized protein</fullName>
    </submittedName>
</protein>
<dbReference type="InterPro" id="IPR052365">
    <property type="entry name" value="THEM4/THEM5_acyl-CoA_thioest"/>
</dbReference>
<accession>A0ABV0U1S9</accession>
<feature type="transmembrane region" description="Helical" evidence="5">
    <location>
        <begin position="53"/>
        <end position="74"/>
    </location>
</feature>
<name>A0ABV0U1S9_9TELE</name>
<evidence type="ECO:0000256" key="5">
    <source>
        <dbReference type="SAM" id="Phobius"/>
    </source>
</evidence>
<dbReference type="EMBL" id="JAHRIQ010050862">
    <property type="protein sequence ID" value="MEQ2238161.1"/>
    <property type="molecule type" value="Genomic_DNA"/>
</dbReference>
<keyword evidence="5" id="KW-1133">Transmembrane helix</keyword>
<sequence>MDTFCPIPLGSTVLIESTLDKEEGKKKFILCSVTSTDGSRVYTEATGNFPQCLFHFCHAAYCIFTLLLVFIFSLQRCLCQSVSATYCEDDTNMPSWHQAQRP</sequence>
<dbReference type="InterPro" id="IPR029069">
    <property type="entry name" value="HotDog_dom_sf"/>
</dbReference>
<keyword evidence="5" id="KW-0472">Membrane</keyword>
<keyword evidence="4" id="KW-0443">Lipid metabolism</keyword>
<comment type="caution">
    <text evidence="6">The sequence shown here is derived from an EMBL/GenBank/DDBJ whole genome shotgun (WGS) entry which is preliminary data.</text>
</comment>
<evidence type="ECO:0000313" key="6">
    <source>
        <dbReference type="EMBL" id="MEQ2238161.1"/>
    </source>
</evidence>
<keyword evidence="5" id="KW-0812">Transmembrane</keyword>
<keyword evidence="7" id="KW-1185">Reference proteome</keyword>
<evidence type="ECO:0000313" key="7">
    <source>
        <dbReference type="Proteomes" id="UP001482620"/>
    </source>
</evidence>
<dbReference type="Gene3D" id="3.10.129.10">
    <property type="entry name" value="Hotdog Thioesterase"/>
    <property type="match status" value="1"/>
</dbReference>